<gene>
    <name evidence="6" type="ORF">G9U51_07000</name>
</gene>
<dbReference type="RefSeq" id="WP_166195229.1">
    <property type="nucleotide sequence ID" value="NZ_JAAOIV010000004.1"/>
</dbReference>
<comment type="caution">
    <text evidence="6">The sequence shown here is derived from an EMBL/GenBank/DDBJ whole genome shotgun (WGS) entry which is preliminary data.</text>
</comment>
<dbReference type="SMART" id="SM00354">
    <property type="entry name" value="HTH_LACI"/>
    <property type="match status" value="1"/>
</dbReference>
<evidence type="ECO:0000313" key="6">
    <source>
        <dbReference type="EMBL" id="NHN55527.1"/>
    </source>
</evidence>
<dbReference type="InterPro" id="IPR010982">
    <property type="entry name" value="Lambda_DNA-bd_dom_sf"/>
</dbReference>
<evidence type="ECO:0000259" key="5">
    <source>
        <dbReference type="PROSITE" id="PS50932"/>
    </source>
</evidence>
<dbReference type="CDD" id="cd01392">
    <property type="entry name" value="HTH_LacI"/>
    <property type="match status" value="1"/>
</dbReference>
<evidence type="ECO:0000256" key="4">
    <source>
        <dbReference type="SAM" id="MobiDB-lite"/>
    </source>
</evidence>
<feature type="region of interest" description="Disordered" evidence="4">
    <location>
        <begin position="327"/>
        <end position="355"/>
    </location>
</feature>
<dbReference type="PROSITE" id="PS00356">
    <property type="entry name" value="HTH_LACI_1"/>
    <property type="match status" value="1"/>
</dbReference>
<dbReference type="PRINTS" id="PR00036">
    <property type="entry name" value="HTHLACI"/>
</dbReference>
<dbReference type="GO" id="GO:0000976">
    <property type="term" value="F:transcription cis-regulatory region binding"/>
    <property type="evidence" value="ECO:0007669"/>
    <property type="project" value="TreeGrafter"/>
</dbReference>
<dbReference type="AlphaFoldDB" id="A0A967B4L5"/>
<proteinExistence type="predicted"/>
<evidence type="ECO:0000256" key="1">
    <source>
        <dbReference type="ARBA" id="ARBA00023015"/>
    </source>
</evidence>
<dbReference type="PANTHER" id="PTHR30146">
    <property type="entry name" value="LACI-RELATED TRANSCRIPTIONAL REPRESSOR"/>
    <property type="match status" value="1"/>
</dbReference>
<keyword evidence="1" id="KW-0805">Transcription regulation</keyword>
<dbReference type="InterPro" id="IPR028082">
    <property type="entry name" value="Peripla_BP_I"/>
</dbReference>
<reference evidence="6" key="1">
    <citation type="submission" date="2020-03" db="EMBL/GenBank/DDBJ databases">
        <title>Draft sequencing of Calidifontibacter sp. DB0510.</title>
        <authorList>
            <person name="Kim D.-U."/>
        </authorList>
    </citation>
    <scope>NUCLEOTIDE SEQUENCE</scope>
    <source>
        <strain evidence="6">DB0510</strain>
    </source>
</reference>
<evidence type="ECO:0000256" key="2">
    <source>
        <dbReference type="ARBA" id="ARBA00023125"/>
    </source>
</evidence>
<dbReference type="PANTHER" id="PTHR30146:SF109">
    <property type="entry name" value="HTH-TYPE TRANSCRIPTIONAL REGULATOR GALS"/>
    <property type="match status" value="1"/>
</dbReference>
<dbReference type="SUPFAM" id="SSF53822">
    <property type="entry name" value="Periplasmic binding protein-like I"/>
    <property type="match status" value="1"/>
</dbReference>
<dbReference type="Gene3D" id="1.10.260.40">
    <property type="entry name" value="lambda repressor-like DNA-binding domains"/>
    <property type="match status" value="1"/>
</dbReference>
<dbReference type="SUPFAM" id="SSF47413">
    <property type="entry name" value="lambda repressor-like DNA-binding domains"/>
    <property type="match status" value="1"/>
</dbReference>
<dbReference type="PROSITE" id="PS50932">
    <property type="entry name" value="HTH_LACI_2"/>
    <property type="match status" value="1"/>
</dbReference>
<organism evidence="6 7">
    <name type="scientific">Metallococcus carri</name>
    <dbReference type="NCBI Taxonomy" id="1656884"/>
    <lineage>
        <taxon>Bacteria</taxon>
        <taxon>Bacillati</taxon>
        <taxon>Actinomycetota</taxon>
        <taxon>Actinomycetes</taxon>
        <taxon>Micrococcales</taxon>
        <taxon>Dermacoccaceae</taxon>
        <taxon>Metallococcus</taxon>
    </lineage>
</organism>
<feature type="domain" description="HTH lacI-type" evidence="5">
    <location>
        <begin position="10"/>
        <end position="64"/>
    </location>
</feature>
<accession>A0A967B4L5</accession>
<keyword evidence="7" id="KW-1185">Reference proteome</keyword>
<dbReference type="EMBL" id="JAAOIV010000004">
    <property type="protein sequence ID" value="NHN55527.1"/>
    <property type="molecule type" value="Genomic_DNA"/>
</dbReference>
<dbReference type="Proteomes" id="UP000744769">
    <property type="component" value="Unassembled WGS sequence"/>
</dbReference>
<protein>
    <submittedName>
        <fullName evidence="6">LacI family transcriptional regulator</fullName>
    </submittedName>
</protein>
<name>A0A967B4L5_9MICO</name>
<keyword evidence="2" id="KW-0238">DNA-binding</keyword>
<evidence type="ECO:0000313" key="7">
    <source>
        <dbReference type="Proteomes" id="UP000744769"/>
    </source>
</evidence>
<dbReference type="GO" id="GO:0003700">
    <property type="term" value="F:DNA-binding transcription factor activity"/>
    <property type="evidence" value="ECO:0007669"/>
    <property type="project" value="TreeGrafter"/>
</dbReference>
<evidence type="ECO:0000256" key="3">
    <source>
        <dbReference type="ARBA" id="ARBA00023163"/>
    </source>
</evidence>
<dbReference type="InterPro" id="IPR046335">
    <property type="entry name" value="LacI/GalR-like_sensor"/>
</dbReference>
<dbReference type="InterPro" id="IPR000843">
    <property type="entry name" value="HTH_LacI"/>
</dbReference>
<dbReference type="Pfam" id="PF13377">
    <property type="entry name" value="Peripla_BP_3"/>
    <property type="match status" value="1"/>
</dbReference>
<keyword evidence="3" id="KW-0804">Transcription</keyword>
<dbReference type="Gene3D" id="3.40.50.2300">
    <property type="match status" value="2"/>
</dbReference>
<sequence>MPGTRGSHRVTIVDVARAAGVSRQTVSNVINYPDRVAPATLATVERHIAELGFHPSRAASLLRRETAGAWGFELDTLGTRRLGNILDSFVVELTARAAVTGAHIMPFVASPSMSVTDYRDLLAGRHVDGFVIANTAHGDPRPAWLVEQGVPFAAFGRIWDDPTIERYADVDGGAGVRAAVRHLKQGGYGTIGFLGWPTGSPVGDDRRRGWLTESGGGPEATAYQEIDSAARVAVDLVRQVGKGGAIVCASDVLAAGVWRHLTEIGLVAGRDIGLVGFDDTDLAETIGLTSLSQPLAAVADHVLALLADEPVGAALLTPELVVRTSSIPQEPQVSSFDLPRSPDPAGSDQHPGGTA</sequence>
<dbReference type="Pfam" id="PF00356">
    <property type="entry name" value="LacI"/>
    <property type="match status" value="1"/>
</dbReference>